<proteinExistence type="inferred from homology"/>
<evidence type="ECO:0000256" key="11">
    <source>
        <dbReference type="ARBA" id="ARBA00041266"/>
    </source>
</evidence>
<evidence type="ECO:0000313" key="18">
    <source>
        <dbReference type="EMBL" id="NMG15069.1"/>
    </source>
</evidence>
<dbReference type="InterPro" id="IPR006224">
    <property type="entry name" value="PsdUridine_synth_RluA-like_CS"/>
</dbReference>
<dbReference type="CDD" id="cd02869">
    <property type="entry name" value="PseudoU_synth_RluA_like"/>
    <property type="match status" value="1"/>
</dbReference>
<dbReference type="SUPFAM" id="SSF55120">
    <property type="entry name" value="Pseudouridine synthase"/>
    <property type="match status" value="1"/>
</dbReference>
<feature type="domain" description="Pseudouridine synthase RsuA/RluA-like" evidence="17">
    <location>
        <begin position="106"/>
        <end position="254"/>
    </location>
</feature>
<evidence type="ECO:0000313" key="19">
    <source>
        <dbReference type="Proteomes" id="UP000633943"/>
    </source>
</evidence>
<dbReference type="PANTHER" id="PTHR21600:SF91">
    <property type="entry name" value="DUAL-SPECIFICITY RNA PSEUDOURIDINE SYNTHASE RLUA"/>
    <property type="match status" value="1"/>
</dbReference>
<dbReference type="InterPro" id="IPR050188">
    <property type="entry name" value="RluA_PseudoU_synthase"/>
</dbReference>
<reference evidence="18 19" key="1">
    <citation type="submission" date="2019-12" db="EMBL/GenBank/DDBJ databases">
        <title>Comparative genomics gives insights into the taxonomy of the Azoarcus-Aromatoleum group and reveals separate origins of nif in the plant-associated Azoarcus and non-plant-associated Aromatoleum sub-groups.</title>
        <authorList>
            <person name="Lafos M."/>
            <person name="Maluk M."/>
            <person name="Batista M."/>
            <person name="Junghare M."/>
            <person name="Carmona M."/>
            <person name="Faoro H."/>
            <person name="Cruz L.M."/>
            <person name="Battistoni F."/>
            <person name="De Souza E."/>
            <person name="Pedrosa F."/>
            <person name="Chen W.-M."/>
            <person name="Poole P.S."/>
            <person name="Dixon R.A."/>
            <person name="James E.K."/>
        </authorList>
    </citation>
    <scope>NUCLEOTIDE SEQUENCE [LARGE SCALE GENOMIC DNA]</scope>
    <source>
        <strain evidence="18 19">PbN1</strain>
    </source>
</reference>
<evidence type="ECO:0000256" key="12">
    <source>
        <dbReference type="ARBA" id="ARBA00042372"/>
    </source>
</evidence>
<evidence type="ECO:0000256" key="13">
    <source>
        <dbReference type="ARBA" id="ARBA00042844"/>
    </source>
</evidence>
<evidence type="ECO:0000256" key="3">
    <source>
        <dbReference type="ARBA" id="ARBA00022694"/>
    </source>
</evidence>
<evidence type="ECO:0000256" key="2">
    <source>
        <dbReference type="ARBA" id="ARBA00022552"/>
    </source>
</evidence>
<comment type="catalytic activity">
    <reaction evidence="5">
        <text>uridine(32) in tRNA = pseudouridine(32) in tRNA</text>
        <dbReference type="Rhea" id="RHEA:42544"/>
        <dbReference type="Rhea" id="RHEA-COMP:10107"/>
        <dbReference type="Rhea" id="RHEA-COMP:10108"/>
        <dbReference type="ChEBI" id="CHEBI:65314"/>
        <dbReference type="ChEBI" id="CHEBI:65315"/>
        <dbReference type="EC" id="5.4.99.28"/>
    </reaction>
</comment>
<dbReference type="EMBL" id="WTVP01000011">
    <property type="protein sequence ID" value="NMG15069.1"/>
    <property type="molecule type" value="Genomic_DNA"/>
</dbReference>
<dbReference type="InterPro" id="IPR006145">
    <property type="entry name" value="PsdUridine_synth_RsuA/RluA"/>
</dbReference>
<feature type="region of interest" description="Disordered" evidence="16">
    <location>
        <begin position="1"/>
        <end position="77"/>
    </location>
</feature>
<comment type="function">
    <text evidence="7">Dual specificity enzyme that catalyzes the synthesis of pseudouridine from uracil-746 in 23S ribosomal RNA and from uracil-32 in the anticodon stem and loop of transfer RNAs.</text>
</comment>
<dbReference type="EC" id="5.4.99.28" evidence="8"/>
<feature type="compositionally biased region" description="Polar residues" evidence="16">
    <location>
        <begin position="1"/>
        <end position="11"/>
    </location>
</feature>
<keyword evidence="2" id="KW-0698">rRNA processing</keyword>
<evidence type="ECO:0000256" key="9">
    <source>
        <dbReference type="ARBA" id="ARBA00038945"/>
    </source>
</evidence>
<evidence type="ECO:0000256" key="4">
    <source>
        <dbReference type="ARBA" id="ARBA00023235"/>
    </source>
</evidence>
<evidence type="ECO:0000256" key="1">
    <source>
        <dbReference type="ARBA" id="ARBA00010876"/>
    </source>
</evidence>
<dbReference type="Pfam" id="PF00849">
    <property type="entry name" value="PseudoU_synth_2"/>
    <property type="match status" value="1"/>
</dbReference>
<dbReference type="Proteomes" id="UP000633943">
    <property type="component" value="Unassembled WGS sequence"/>
</dbReference>
<comment type="caution">
    <text evidence="18">The sequence shown here is derived from an EMBL/GenBank/DDBJ whole genome shotgun (WGS) entry which is preliminary data.</text>
</comment>
<evidence type="ECO:0000256" key="5">
    <source>
        <dbReference type="ARBA" id="ARBA00036184"/>
    </source>
</evidence>
<dbReference type="PANTHER" id="PTHR21600">
    <property type="entry name" value="MITOCHONDRIAL RNA PSEUDOURIDINE SYNTHASE"/>
    <property type="match status" value="1"/>
</dbReference>
<accession>A0ABX1NSW4</accession>
<dbReference type="Gene3D" id="3.30.2350.10">
    <property type="entry name" value="Pseudouridine synthase"/>
    <property type="match status" value="1"/>
</dbReference>
<evidence type="ECO:0000256" key="7">
    <source>
        <dbReference type="ARBA" id="ARBA00037305"/>
    </source>
</evidence>
<evidence type="ECO:0000256" key="16">
    <source>
        <dbReference type="SAM" id="MobiDB-lite"/>
    </source>
</evidence>
<evidence type="ECO:0000256" key="6">
    <source>
        <dbReference type="ARBA" id="ARBA00036916"/>
    </source>
</evidence>
<feature type="compositionally biased region" description="Basic residues" evidence="16">
    <location>
        <begin position="29"/>
        <end position="53"/>
    </location>
</feature>
<keyword evidence="3" id="KW-0819">tRNA processing</keyword>
<sequence length="305" mass="33720">MSSWNRPTGRSASFRRLNRPRTSRSPGAGRRRRAVPRQRTRCANRARPRRPRTRRSDRAHLRPISGDDPLSGSGGIRTVQSAPRRAIASDAVPHLTPTILYADEALIVADKPAGLLCVPARGEARQDCLAIRVQALYRDALIVHRLDMATSGLILLARGEEMLRRMSLAFEKRIVGKRYVALVHGHIGNDSGEIDLPLADDPENRPRQIVDPVRGRRALTRYRVIARSGEGAEAVSRVELKPVTGRSHQLRVHLMSIGHAILGDPLYAADESAARHARMHLHAAGIAFIHPETRVPASFDSAVPF</sequence>
<evidence type="ECO:0000256" key="10">
    <source>
        <dbReference type="ARBA" id="ARBA00039988"/>
    </source>
</evidence>
<dbReference type="InterPro" id="IPR020103">
    <property type="entry name" value="PsdUridine_synth_cat_dom_sf"/>
</dbReference>
<dbReference type="EC" id="5.4.99.29" evidence="9"/>
<organism evidence="18 19">
    <name type="scientific">Aromatoleum bremense</name>
    <dbReference type="NCBI Taxonomy" id="76115"/>
    <lineage>
        <taxon>Bacteria</taxon>
        <taxon>Pseudomonadati</taxon>
        <taxon>Pseudomonadota</taxon>
        <taxon>Betaproteobacteria</taxon>
        <taxon>Rhodocyclales</taxon>
        <taxon>Rhodocyclaceae</taxon>
        <taxon>Aromatoleum</taxon>
    </lineage>
</organism>
<evidence type="ECO:0000256" key="15">
    <source>
        <dbReference type="ARBA" id="ARBA00043143"/>
    </source>
</evidence>
<evidence type="ECO:0000259" key="17">
    <source>
        <dbReference type="Pfam" id="PF00849"/>
    </source>
</evidence>
<dbReference type="PROSITE" id="PS01129">
    <property type="entry name" value="PSI_RLU"/>
    <property type="match status" value="1"/>
</dbReference>
<keyword evidence="19" id="KW-1185">Reference proteome</keyword>
<name>A0ABX1NSW4_9RHOO</name>
<keyword evidence="4" id="KW-0413">Isomerase</keyword>
<comment type="similarity">
    <text evidence="1">Belongs to the pseudouridine synthase RluA family.</text>
</comment>
<comment type="catalytic activity">
    <reaction evidence="6">
        <text>uridine(746) in 23S rRNA = pseudouridine(746) in 23S rRNA</text>
        <dbReference type="Rhea" id="RHEA:42548"/>
        <dbReference type="Rhea" id="RHEA-COMP:10109"/>
        <dbReference type="Rhea" id="RHEA-COMP:10110"/>
        <dbReference type="ChEBI" id="CHEBI:65314"/>
        <dbReference type="ChEBI" id="CHEBI:65315"/>
        <dbReference type="EC" id="5.4.99.29"/>
    </reaction>
</comment>
<evidence type="ECO:0000256" key="14">
    <source>
        <dbReference type="ARBA" id="ARBA00042883"/>
    </source>
</evidence>
<evidence type="ECO:0000256" key="8">
    <source>
        <dbReference type="ARBA" id="ARBA00038944"/>
    </source>
</evidence>
<protein>
    <recommendedName>
        <fullName evidence="10">Dual-specificity RNA pseudouridine synthase RluA</fullName>
        <ecNumber evidence="8">5.4.99.28</ecNumber>
        <ecNumber evidence="9">5.4.99.29</ecNumber>
    </recommendedName>
    <alternativeName>
        <fullName evidence="11">23S rRNA pseudouridine(746) synthase</fullName>
    </alternativeName>
    <alternativeName>
        <fullName evidence="14">Ribosomal large subunit pseudouridine synthase A</fullName>
    </alternativeName>
    <alternativeName>
        <fullName evidence="13">rRNA pseudouridylate synthase A</fullName>
    </alternativeName>
    <alternativeName>
        <fullName evidence="15">rRNA-uridine isomerase A</fullName>
    </alternativeName>
    <alternativeName>
        <fullName evidence="12">tRNA pseudouridine(32) synthase</fullName>
    </alternativeName>
</protein>
<gene>
    <name evidence="18" type="ORF">GPA24_05815</name>
</gene>